<dbReference type="PANTHER" id="PTHR23051">
    <property type="entry name" value="SOLUTE CARRIER FAMILY 35, MEMBER F5"/>
    <property type="match status" value="1"/>
</dbReference>
<dbReference type="InterPro" id="IPR037185">
    <property type="entry name" value="EmrE-like"/>
</dbReference>
<evidence type="ECO:0000256" key="1">
    <source>
        <dbReference type="ARBA" id="ARBA00004141"/>
    </source>
</evidence>
<dbReference type="EMBL" id="BPVZ01000020">
    <property type="protein sequence ID" value="GKV03238.1"/>
    <property type="molecule type" value="Genomic_DNA"/>
</dbReference>
<feature type="transmembrane region" description="Helical" evidence="2">
    <location>
        <begin position="42"/>
        <end position="59"/>
    </location>
</feature>
<feature type="transmembrane region" description="Helical" evidence="2">
    <location>
        <begin position="200"/>
        <end position="223"/>
    </location>
</feature>
<dbReference type="PANTHER" id="PTHR23051:SF12">
    <property type="entry name" value="OS04G0645600 PROTEIN"/>
    <property type="match status" value="1"/>
</dbReference>
<feature type="transmembrane region" description="Helical" evidence="2">
    <location>
        <begin position="367"/>
        <end position="386"/>
    </location>
</feature>
<evidence type="ECO:0000313" key="3">
    <source>
        <dbReference type="EMBL" id="GKV03238.1"/>
    </source>
</evidence>
<comment type="caution">
    <text evidence="3">The sequence shown here is derived from an EMBL/GenBank/DDBJ whole genome shotgun (WGS) entry which is preliminary data.</text>
</comment>
<accession>A0AAV5IYB2</accession>
<dbReference type="AlphaFoldDB" id="A0AAV5IYB2"/>
<protein>
    <recommendedName>
        <fullName evidence="5">EamA domain-containing protein</fullName>
    </recommendedName>
</protein>
<evidence type="ECO:0000256" key="2">
    <source>
        <dbReference type="SAM" id="Phobius"/>
    </source>
</evidence>
<feature type="transmembrane region" description="Helical" evidence="2">
    <location>
        <begin position="140"/>
        <end position="159"/>
    </location>
</feature>
<keyword evidence="2" id="KW-1133">Transmembrane helix</keyword>
<dbReference type="SUPFAM" id="SSF103481">
    <property type="entry name" value="Multidrug resistance efflux transporter EmrE"/>
    <property type="match status" value="2"/>
</dbReference>
<feature type="transmembrane region" description="Helical" evidence="2">
    <location>
        <begin position="275"/>
        <end position="292"/>
    </location>
</feature>
<dbReference type="GO" id="GO:0016020">
    <property type="term" value="C:membrane"/>
    <property type="evidence" value="ECO:0007669"/>
    <property type="project" value="TreeGrafter"/>
</dbReference>
<evidence type="ECO:0008006" key="5">
    <source>
        <dbReference type="Google" id="ProtNLM"/>
    </source>
</evidence>
<name>A0AAV5IYB2_9ROSI</name>
<dbReference type="Proteomes" id="UP001054252">
    <property type="component" value="Unassembled WGS sequence"/>
</dbReference>
<organism evidence="3 4">
    <name type="scientific">Rubroshorea leprosula</name>
    <dbReference type="NCBI Taxonomy" id="152421"/>
    <lineage>
        <taxon>Eukaryota</taxon>
        <taxon>Viridiplantae</taxon>
        <taxon>Streptophyta</taxon>
        <taxon>Embryophyta</taxon>
        <taxon>Tracheophyta</taxon>
        <taxon>Spermatophyta</taxon>
        <taxon>Magnoliopsida</taxon>
        <taxon>eudicotyledons</taxon>
        <taxon>Gunneridae</taxon>
        <taxon>Pentapetalae</taxon>
        <taxon>rosids</taxon>
        <taxon>malvids</taxon>
        <taxon>Malvales</taxon>
        <taxon>Dipterocarpaceae</taxon>
        <taxon>Rubroshorea</taxon>
    </lineage>
</organism>
<sequence length="395" mass="42892">MSLMGWKYKAGLFLIGTVVVIWVASAEVTQGIFTDYKQPFAVTYLGASLLVVYLPIAFLKDWLCSFLRRPSSTGAKDVESVDESSIGLNSPLRQKIIEMELQGTLTKKDSEADFSPHMEERALISRSKEEVHSLKQGKELATREIATLGFYIAPIWFITEYLSNAALARTSVASTTVLSSTSGLFTLFIGAFLGQDKLNVAKVVAVFISMAGVAMTTLGKTWATDESGLSSSANGKRSLVGDLFGLLSAMSYGLFTVLLKKFAGEEGGRADVQKLFGYIGLFTLVALWWLIWPLTALGIEPKFTIPHSAKLDEVVLANGFVGSVLSDYFWALSVVWTTPLVATLGMSLTIPLAMVADMVIHGRHYSAIYILGSAQVFAGFVIANLSDWCSKKLGL</sequence>
<feature type="transmembrane region" description="Helical" evidence="2">
    <location>
        <begin position="243"/>
        <end position="263"/>
    </location>
</feature>
<evidence type="ECO:0000313" key="4">
    <source>
        <dbReference type="Proteomes" id="UP001054252"/>
    </source>
</evidence>
<feature type="transmembrane region" description="Helical" evidence="2">
    <location>
        <begin position="328"/>
        <end position="355"/>
    </location>
</feature>
<gene>
    <name evidence="3" type="ORF">SLEP1_g15577</name>
</gene>
<keyword evidence="2" id="KW-0812">Transmembrane</keyword>
<reference evidence="3 4" key="1">
    <citation type="journal article" date="2021" name="Commun. Biol.">
        <title>The genome of Shorea leprosula (Dipterocarpaceae) highlights the ecological relevance of drought in aseasonal tropical rainforests.</title>
        <authorList>
            <person name="Ng K.K.S."/>
            <person name="Kobayashi M.J."/>
            <person name="Fawcett J.A."/>
            <person name="Hatakeyama M."/>
            <person name="Paape T."/>
            <person name="Ng C.H."/>
            <person name="Ang C.C."/>
            <person name="Tnah L.H."/>
            <person name="Lee C.T."/>
            <person name="Nishiyama T."/>
            <person name="Sese J."/>
            <person name="O'Brien M.J."/>
            <person name="Copetti D."/>
            <person name="Mohd Noor M.I."/>
            <person name="Ong R.C."/>
            <person name="Putra M."/>
            <person name="Sireger I.Z."/>
            <person name="Indrioko S."/>
            <person name="Kosugi Y."/>
            <person name="Izuno A."/>
            <person name="Isagi Y."/>
            <person name="Lee S.L."/>
            <person name="Shimizu K.K."/>
        </authorList>
    </citation>
    <scope>NUCLEOTIDE SEQUENCE [LARGE SCALE GENOMIC DNA]</scope>
    <source>
        <strain evidence="3">214</strain>
    </source>
</reference>
<keyword evidence="2" id="KW-0472">Membrane</keyword>
<proteinExistence type="predicted"/>
<feature type="transmembrane region" description="Helical" evidence="2">
    <location>
        <begin position="171"/>
        <end position="193"/>
    </location>
</feature>
<keyword evidence="4" id="KW-1185">Reference proteome</keyword>
<comment type="subcellular location">
    <subcellularLocation>
        <location evidence="1">Membrane</location>
        <topology evidence="1">Multi-pass membrane protein</topology>
    </subcellularLocation>
</comment>